<evidence type="ECO:0000256" key="4">
    <source>
        <dbReference type="ARBA" id="ARBA00023239"/>
    </source>
</evidence>
<evidence type="ECO:0000256" key="5">
    <source>
        <dbReference type="PIRSR" id="PIRSR017617-1"/>
    </source>
</evidence>
<dbReference type="InterPro" id="IPR015424">
    <property type="entry name" value="PyrdxlP-dep_Trfase"/>
</dbReference>
<dbReference type="GO" id="GO:0006567">
    <property type="term" value="P:L-threonine catabolic process"/>
    <property type="evidence" value="ECO:0007669"/>
    <property type="project" value="TreeGrafter"/>
</dbReference>
<protein>
    <submittedName>
        <fullName evidence="7">Aminotransferase class I/II-fold pyridoxal phosphate-dependent enzyme</fullName>
    </submittedName>
</protein>
<dbReference type="GO" id="GO:0008732">
    <property type="term" value="F:L-allo-threonine aldolase activity"/>
    <property type="evidence" value="ECO:0007669"/>
    <property type="project" value="TreeGrafter"/>
</dbReference>
<dbReference type="InterPro" id="IPR015422">
    <property type="entry name" value="PyrdxlP-dep_Trfase_small"/>
</dbReference>
<dbReference type="GO" id="GO:0008483">
    <property type="term" value="F:transaminase activity"/>
    <property type="evidence" value="ECO:0007669"/>
    <property type="project" value="UniProtKB-KW"/>
</dbReference>
<dbReference type="GO" id="GO:0005829">
    <property type="term" value="C:cytosol"/>
    <property type="evidence" value="ECO:0007669"/>
    <property type="project" value="TreeGrafter"/>
</dbReference>
<evidence type="ECO:0000259" key="6">
    <source>
        <dbReference type="Pfam" id="PF01212"/>
    </source>
</evidence>
<accession>A0A7G8BP49</accession>
<evidence type="ECO:0000256" key="1">
    <source>
        <dbReference type="ARBA" id="ARBA00001933"/>
    </source>
</evidence>
<dbReference type="RefSeq" id="WP_186746396.1">
    <property type="nucleotide sequence ID" value="NZ_CP060394.1"/>
</dbReference>
<dbReference type="AlphaFoldDB" id="A0A7G8BP49"/>
<dbReference type="GO" id="GO:0006545">
    <property type="term" value="P:glycine biosynthetic process"/>
    <property type="evidence" value="ECO:0007669"/>
    <property type="project" value="TreeGrafter"/>
</dbReference>
<dbReference type="Proteomes" id="UP000515312">
    <property type="component" value="Chromosome"/>
</dbReference>
<sequence>MSTETERRDEVLSQSPVGFIDLRSDTVTRPTKAMRSAMAAAEVGDDVYGEDPTVNLLEASAAQIFGREAALFVPTGTMGNQIAIRLHTQPGQEIICESRAHIVDWEMAMAAAFSGCQFRAVAAERGIVTWKHIEPAIKRPTFNNAPTGLISLENSHNMAGGTVTPLAVFGEIWNGAHEMGIPLHLDGARIFNASVALNVPVAVLTSGFNTVMFCLSKGLCAPVGSMLVGSRKVIERGRMVRKALGGGMRQAGVLAAAGLIALEEMPKRLADDHANARYLAERLSGLPQIELDLLTVQTNIVIFGLKERGKAEELVLRLKQRGVLCGTVGRNSVRFVTHHDVDRAACEEAARIAVEEIGKL</sequence>
<dbReference type="InterPro" id="IPR023603">
    <property type="entry name" value="Low_specificity_L-TA-like"/>
</dbReference>
<dbReference type="InterPro" id="IPR001597">
    <property type="entry name" value="ArAA_b-elim_lyase/Thr_aldolase"/>
</dbReference>
<dbReference type="SUPFAM" id="SSF53383">
    <property type="entry name" value="PLP-dependent transferases"/>
    <property type="match status" value="1"/>
</dbReference>
<dbReference type="FunFam" id="3.90.1150.10:FF:000041">
    <property type="entry name" value="Low-specificity L-threonine aldolase"/>
    <property type="match status" value="1"/>
</dbReference>
<feature type="modified residue" description="N6-(pyridoxal phosphate)lysine" evidence="5">
    <location>
        <position position="217"/>
    </location>
</feature>
<dbReference type="FunFam" id="3.40.640.10:FF:000030">
    <property type="entry name" value="Low-specificity L-threonine aldolase"/>
    <property type="match status" value="1"/>
</dbReference>
<dbReference type="PANTHER" id="PTHR48097">
    <property type="entry name" value="L-THREONINE ALDOLASE-RELATED"/>
    <property type="match status" value="1"/>
</dbReference>
<keyword evidence="8" id="KW-1185">Reference proteome</keyword>
<dbReference type="Pfam" id="PF01212">
    <property type="entry name" value="Beta_elim_lyase"/>
    <property type="match status" value="1"/>
</dbReference>
<dbReference type="InterPro" id="IPR015421">
    <property type="entry name" value="PyrdxlP-dep_Trfase_major"/>
</dbReference>
<dbReference type="CDD" id="cd06502">
    <property type="entry name" value="TA_like"/>
    <property type="match status" value="1"/>
</dbReference>
<reference evidence="7 8" key="1">
    <citation type="submission" date="2020-08" db="EMBL/GenBank/DDBJ databases">
        <title>Edaphobacter telluris sp. nov. and Acidobacterium dinghuensis sp. nov., two acidobacteria isolated from forest soil.</title>
        <authorList>
            <person name="Fu J."/>
            <person name="Qiu L."/>
        </authorList>
    </citation>
    <scope>NUCLEOTIDE SEQUENCE [LARGE SCALE GENOMIC DNA]</scope>
    <source>
        <strain evidence="7">4Y35</strain>
    </source>
</reference>
<keyword evidence="4" id="KW-0456">Lyase</keyword>
<keyword evidence="3" id="KW-0663">Pyridoxal phosphate</keyword>
<feature type="domain" description="Aromatic amino acid beta-eliminating lyase/threonine aldolase" evidence="6">
    <location>
        <begin position="21"/>
        <end position="302"/>
    </location>
</feature>
<comment type="cofactor">
    <cofactor evidence="1">
        <name>pyridoxal 5'-phosphate</name>
        <dbReference type="ChEBI" id="CHEBI:597326"/>
    </cofactor>
</comment>
<dbReference type="EMBL" id="CP060394">
    <property type="protein sequence ID" value="QNI34319.1"/>
    <property type="molecule type" value="Genomic_DNA"/>
</dbReference>
<keyword evidence="7" id="KW-0808">Transferase</keyword>
<gene>
    <name evidence="7" type="ORF">H7849_10725</name>
</gene>
<evidence type="ECO:0000256" key="2">
    <source>
        <dbReference type="ARBA" id="ARBA00006966"/>
    </source>
</evidence>
<dbReference type="PANTHER" id="PTHR48097:SF9">
    <property type="entry name" value="L-THREONINE ALDOLASE"/>
    <property type="match status" value="1"/>
</dbReference>
<name>A0A7G8BP49_9BACT</name>
<proteinExistence type="inferred from homology"/>
<evidence type="ECO:0000313" key="8">
    <source>
        <dbReference type="Proteomes" id="UP000515312"/>
    </source>
</evidence>
<dbReference type="NCBIfam" id="NF041359">
    <property type="entry name" value="GntG_guanitoxin"/>
    <property type="match status" value="1"/>
</dbReference>
<dbReference type="Gene3D" id="3.40.640.10">
    <property type="entry name" value="Type I PLP-dependent aspartate aminotransferase-like (Major domain)"/>
    <property type="match status" value="1"/>
</dbReference>
<evidence type="ECO:0000313" key="7">
    <source>
        <dbReference type="EMBL" id="QNI34319.1"/>
    </source>
</evidence>
<organism evidence="7 8">
    <name type="scientific">Alloacidobacterium dinghuense</name>
    <dbReference type="NCBI Taxonomy" id="2763107"/>
    <lineage>
        <taxon>Bacteria</taxon>
        <taxon>Pseudomonadati</taxon>
        <taxon>Acidobacteriota</taxon>
        <taxon>Terriglobia</taxon>
        <taxon>Terriglobales</taxon>
        <taxon>Acidobacteriaceae</taxon>
        <taxon>Alloacidobacterium</taxon>
    </lineage>
</organism>
<dbReference type="KEGG" id="adin:H7849_10725"/>
<comment type="similarity">
    <text evidence="2">Belongs to the threonine aldolase family.</text>
</comment>
<dbReference type="Gene3D" id="3.90.1150.10">
    <property type="entry name" value="Aspartate Aminotransferase, domain 1"/>
    <property type="match status" value="1"/>
</dbReference>
<keyword evidence="7" id="KW-0032">Aminotransferase</keyword>
<dbReference type="PIRSF" id="PIRSF017617">
    <property type="entry name" value="Thr_aldolase"/>
    <property type="match status" value="1"/>
</dbReference>
<evidence type="ECO:0000256" key="3">
    <source>
        <dbReference type="ARBA" id="ARBA00022898"/>
    </source>
</evidence>